<dbReference type="PANTHER" id="PTHR22761">
    <property type="entry name" value="CHARGED MULTIVESICULAR BODY PROTEIN"/>
    <property type="match status" value="1"/>
</dbReference>
<dbReference type="STRING" id="1116229.S3CCU4"/>
<dbReference type="EMBL" id="KE145373">
    <property type="protein sequence ID" value="EPE24352.1"/>
    <property type="molecule type" value="Genomic_DNA"/>
</dbReference>
<dbReference type="Proteomes" id="UP000016922">
    <property type="component" value="Unassembled WGS sequence"/>
</dbReference>
<reference evidence="2 3" key="1">
    <citation type="journal article" date="2013" name="BMC Genomics">
        <title>Genomics-driven discovery of the pneumocandin biosynthetic gene cluster in the fungus Glarea lozoyensis.</title>
        <authorList>
            <person name="Chen L."/>
            <person name="Yue Q."/>
            <person name="Zhang X."/>
            <person name="Xiang M."/>
            <person name="Wang C."/>
            <person name="Li S."/>
            <person name="Che Y."/>
            <person name="Ortiz-Lopez F.J."/>
            <person name="Bills G.F."/>
            <person name="Liu X."/>
            <person name="An Z."/>
        </authorList>
    </citation>
    <scope>NUCLEOTIDE SEQUENCE [LARGE SCALE GENOMIC DNA]</scope>
    <source>
        <strain evidence="3">ATCC 20868 / MF5171</strain>
    </source>
</reference>
<gene>
    <name evidence="2" type="ORF">GLAREA_08204</name>
</gene>
<dbReference type="eggNOG" id="KOG2911">
    <property type="taxonomic scope" value="Eukaryota"/>
</dbReference>
<sequence>MTSLLTYLQETEPQFRNSRLGALYSDFLPQKTLNPDGYTANITAWLRGLKAATLAGKIPSSTSRLTITLDESLLRSLNSPQWGRPLAMATVVREAVERGEMVGLGEFERIEGLYKRKGWGISPWGVLRWGYNALGLGGGEGKMPVGKFVMVSNLEDAGMEAAGRIEAFRGRTERVFSRLEFREQFADVLGEGRVLSESDFQILLRYLQRDKGLVVYDDEIVKLKAPGVTDEITQEDSTIVSLRTLIRDLRIQTKNLTQKVDELTVTAKEAVTRKNRVGALAALRSKKLAESTLEKRHATLSQLEEVFVKIEQAADQVELIRVMEASTRVLTGLNKEVGGVERVDDVVDNLREQMSQVDEVGNVIAEVGRDDIVVDETEVDDELEAMETQEKAKVEAKEQKEREEKEKKEAEETKRKLDALEEVERKAKENASKAAENEHVEEDLEDSIEQLRKVNLDAKDPILESN</sequence>
<dbReference type="OrthoDB" id="10250120at2759"/>
<accession>S3CCU4</accession>
<dbReference type="GO" id="GO:0009898">
    <property type="term" value="C:cytoplasmic side of plasma membrane"/>
    <property type="evidence" value="ECO:0007669"/>
    <property type="project" value="TreeGrafter"/>
</dbReference>
<organism evidence="2 3">
    <name type="scientific">Glarea lozoyensis (strain ATCC 20868 / MF5171)</name>
    <dbReference type="NCBI Taxonomy" id="1116229"/>
    <lineage>
        <taxon>Eukaryota</taxon>
        <taxon>Fungi</taxon>
        <taxon>Dikarya</taxon>
        <taxon>Ascomycota</taxon>
        <taxon>Pezizomycotina</taxon>
        <taxon>Leotiomycetes</taxon>
        <taxon>Helotiales</taxon>
        <taxon>Helotiaceae</taxon>
        <taxon>Glarea</taxon>
    </lineage>
</organism>
<dbReference type="RefSeq" id="XP_008088440.1">
    <property type="nucleotide sequence ID" value="XM_008090249.1"/>
</dbReference>
<dbReference type="HOGENOM" id="CLU_021165_2_0_1"/>
<feature type="region of interest" description="Disordered" evidence="1">
    <location>
        <begin position="387"/>
        <end position="446"/>
    </location>
</feature>
<dbReference type="GO" id="GO:0005771">
    <property type="term" value="C:multivesicular body"/>
    <property type="evidence" value="ECO:0007669"/>
    <property type="project" value="TreeGrafter"/>
</dbReference>
<dbReference type="OMA" id="VEDRPMQ"/>
<dbReference type="GO" id="GO:0032511">
    <property type="term" value="P:late endosome to vacuole transport via multivesicular body sorting pathway"/>
    <property type="evidence" value="ECO:0007669"/>
    <property type="project" value="TreeGrafter"/>
</dbReference>
<feature type="compositionally biased region" description="Basic and acidic residues" evidence="1">
    <location>
        <begin position="388"/>
        <end position="438"/>
    </location>
</feature>
<evidence type="ECO:0008006" key="4">
    <source>
        <dbReference type="Google" id="ProtNLM"/>
    </source>
</evidence>
<evidence type="ECO:0000313" key="3">
    <source>
        <dbReference type="Proteomes" id="UP000016922"/>
    </source>
</evidence>
<dbReference type="AlphaFoldDB" id="S3CCU4"/>
<dbReference type="GeneID" id="19467253"/>
<dbReference type="Pfam" id="PF03357">
    <property type="entry name" value="Snf7"/>
    <property type="match status" value="1"/>
</dbReference>
<dbReference type="PANTHER" id="PTHR22761:SF18">
    <property type="entry name" value="SORTING PROTEIN SNF7 FAMILY PROTEIN, PUTATIVE (AFU_ORTHOLOGUE AFUA_2G16692)-RELATED"/>
    <property type="match status" value="1"/>
</dbReference>
<keyword evidence="3" id="KW-1185">Reference proteome</keyword>
<dbReference type="InterPro" id="IPR005024">
    <property type="entry name" value="Snf7_fam"/>
</dbReference>
<name>S3CCU4_GLAL2</name>
<proteinExistence type="predicted"/>
<evidence type="ECO:0000256" key="1">
    <source>
        <dbReference type="SAM" id="MobiDB-lite"/>
    </source>
</evidence>
<protein>
    <recommendedName>
        <fullName evidence="4">Snf7 family protein</fullName>
    </recommendedName>
</protein>
<dbReference type="GO" id="GO:0000815">
    <property type="term" value="C:ESCRT III complex"/>
    <property type="evidence" value="ECO:0007669"/>
    <property type="project" value="TreeGrafter"/>
</dbReference>
<dbReference type="KEGG" id="glz:GLAREA_08204"/>
<dbReference type="GO" id="GO:0006900">
    <property type="term" value="P:vesicle budding from membrane"/>
    <property type="evidence" value="ECO:0007669"/>
    <property type="project" value="TreeGrafter"/>
</dbReference>
<dbReference type="Gene3D" id="6.10.140.1230">
    <property type="match status" value="1"/>
</dbReference>
<evidence type="ECO:0000313" key="2">
    <source>
        <dbReference type="EMBL" id="EPE24352.1"/>
    </source>
</evidence>